<sequence>MPWAGSALSKPRLGCSALASRSCPVSETRGGPFKTVSRFQNSNSPKRRWLSAKTNAWHFSWAVTRVTPWSRPSNDGVSRSPLLQTQTHVAADKGQANRESGAADPAPKDQLRTLDHGAPDRSSEFRRDGSAVVRWFQNSNGGPSWGIREEPARGHQCAGVMGPTPVGFALCRLLLPCSVQVKLRMAVTAAWT</sequence>
<proteinExistence type="predicted"/>
<organism evidence="2 3">
    <name type="scientific">Chaetomium fimeti</name>
    <dbReference type="NCBI Taxonomy" id="1854472"/>
    <lineage>
        <taxon>Eukaryota</taxon>
        <taxon>Fungi</taxon>
        <taxon>Dikarya</taxon>
        <taxon>Ascomycota</taxon>
        <taxon>Pezizomycotina</taxon>
        <taxon>Sordariomycetes</taxon>
        <taxon>Sordariomycetidae</taxon>
        <taxon>Sordariales</taxon>
        <taxon>Chaetomiaceae</taxon>
        <taxon>Chaetomium</taxon>
    </lineage>
</organism>
<feature type="region of interest" description="Disordered" evidence="1">
    <location>
        <begin position="90"/>
        <end position="126"/>
    </location>
</feature>
<dbReference type="GeneID" id="87836338"/>
<dbReference type="EMBL" id="JAUEPN010000001">
    <property type="protein sequence ID" value="KAK3300688.1"/>
    <property type="molecule type" value="Genomic_DNA"/>
</dbReference>
<accession>A0AAE0HQ62</accession>
<evidence type="ECO:0000256" key="1">
    <source>
        <dbReference type="SAM" id="MobiDB-lite"/>
    </source>
</evidence>
<dbReference type="AlphaFoldDB" id="A0AAE0HQ62"/>
<reference evidence="2" key="1">
    <citation type="journal article" date="2023" name="Mol. Phylogenet. Evol.">
        <title>Genome-scale phylogeny and comparative genomics of the fungal order Sordariales.</title>
        <authorList>
            <person name="Hensen N."/>
            <person name="Bonometti L."/>
            <person name="Westerberg I."/>
            <person name="Brannstrom I.O."/>
            <person name="Guillou S."/>
            <person name="Cros-Aarteil S."/>
            <person name="Calhoun S."/>
            <person name="Haridas S."/>
            <person name="Kuo A."/>
            <person name="Mondo S."/>
            <person name="Pangilinan J."/>
            <person name="Riley R."/>
            <person name="LaButti K."/>
            <person name="Andreopoulos B."/>
            <person name="Lipzen A."/>
            <person name="Chen C."/>
            <person name="Yan M."/>
            <person name="Daum C."/>
            <person name="Ng V."/>
            <person name="Clum A."/>
            <person name="Steindorff A."/>
            <person name="Ohm R.A."/>
            <person name="Martin F."/>
            <person name="Silar P."/>
            <person name="Natvig D.O."/>
            <person name="Lalanne C."/>
            <person name="Gautier V."/>
            <person name="Ament-Velasquez S.L."/>
            <person name="Kruys A."/>
            <person name="Hutchinson M.I."/>
            <person name="Powell A.J."/>
            <person name="Barry K."/>
            <person name="Miller A.N."/>
            <person name="Grigoriev I.V."/>
            <person name="Debuchy R."/>
            <person name="Gladieux P."/>
            <person name="Hiltunen Thoren M."/>
            <person name="Johannesson H."/>
        </authorList>
    </citation>
    <scope>NUCLEOTIDE SEQUENCE</scope>
    <source>
        <strain evidence="2">CBS 168.71</strain>
    </source>
</reference>
<comment type="caution">
    <text evidence="2">The sequence shown here is derived from an EMBL/GenBank/DDBJ whole genome shotgun (WGS) entry which is preliminary data.</text>
</comment>
<reference evidence="2" key="2">
    <citation type="submission" date="2023-06" db="EMBL/GenBank/DDBJ databases">
        <authorList>
            <consortium name="Lawrence Berkeley National Laboratory"/>
            <person name="Haridas S."/>
            <person name="Hensen N."/>
            <person name="Bonometti L."/>
            <person name="Westerberg I."/>
            <person name="Brannstrom I.O."/>
            <person name="Guillou S."/>
            <person name="Cros-Aarteil S."/>
            <person name="Calhoun S."/>
            <person name="Kuo A."/>
            <person name="Mondo S."/>
            <person name="Pangilinan J."/>
            <person name="Riley R."/>
            <person name="Labutti K."/>
            <person name="Andreopoulos B."/>
            <person name="Lipzen A."/>
            <person name="Chen C."/>
            <person name="Yanf M."/>
            <person name="Daum C."/>
            <person name="Ng V."/>
            <person name="Clum A."/>
            <person name="Steindorff A."/>
            <person name="Ohm R."/>
            <person name="Martin F."/>
            <person name="Silar P."/>
            <person name="Natvig D."/>
            <person name="Lalanne C."/>
            <person name="Gautier V."/>
            <person name="Ament-Velasquez S.L."/>
            <person name="Kruys A."/>
            <person name="Hutchinson M.I."/>
            <person name="Powell A.J."/>
            <person name="Barry K."/>
            <person name="Miller A.N."/>
            <person name="Grigoriev I.V."/>
            <person name="Debuchy R."/>
            <person name="Gladieux P."/>
            <person name="Thoren M.H."/>
            <person name="Johannesson H."/>
        </authorList>
    </citation>
    <scope>NUCLEOTIDE SEQUENCE</scope>
    <source>
        <strain evidence="2">CBS 168.71</strain>
    </source>
</reference>
<protein>
    <submittedName>
        <fullName evidence="2">Uncharacterized protein</fullName>
    </submittedName>
</protein>
<keyword evidence="3" id="KW-1185">Reference proteome</keyword>
<evidence type="ECO:0000313" key="2">
    <source>
        <dbReference type="EMBL" id="KAK3300688.1"/>
    </source>
</evidence>
<evidence type="ECO:0000313" key="3">
    <source>
        <dbReference type="Proteomes" id="UP001278766"/>
    </source>
</evidence>
<name>A0AAE0HQ62_9PEZI</name>
<gene>
    <name evidence="2" type="ORF">B0H64DRAFT_20934</name>
</gene>
<feature type="compositionally biased region" description="Basic and acidic residues" evidence="1">
    <location>
        <begin position="106"/>
        <end position="126"/>
    </location>
</feature>
<dbReference type="Proteomes" id="UP001278766">
    <property type="component" value="Unassembled WGS sequence"/>
</dbReference>
<dbReference type="RefSeq" id="XP_062664202.1">
    <property type="nucleotide sequence ID" value="XM_062799390.1"/>
</dbReference>